<keyword evidence="8" id="KW-1185">Reference proteome</keyword>
<dbReference type="EMBL" id="QWLA01000017">
    <property type="protein sequence ID" value="RIH87681.1"/>
    <property type="molecule type" value="Genomic_DNA"/>
</dbReference>
<dbReference type="SUPFAM" id="SSF161098">
    <property type="entry name" value="MetI-like"/>
    <property type="match status" value="2"/>
</dbReference>
<accession>A0A399EZD6</accession>
<reference evidence="7 8" key="1">
    <citation type="submission" date="2018-08" db="EMBL/GenBank/DDBJ databases">
        <title>Meiothermus roseus NBRC 110900 genome sequencing project.</title>
        <authorList>
            <person name="Da Costa M.S."/>
            <person name="Albuquerque L."/>
            <person name="Raposo P."/>
            <person name="Froufe H.J.C."/>
            <person name="Barroso C.S."/>
            <person name="Egas C."/>
        </authorList>
    </citation>
    <scope>NUCLEOTIDE SEQUENCE [LARGE SCALE GENOMIC DNA]</scope>
    <source>
        <strain evidence="7 8">NBRC 110900</strain>
    </source>
</reference>
<feature type="transmembrane region" description="Helical" evidence="5">
    <location>
        <begin position="610"/>
        <end position="628"/>
    </location>
</feature>
<keyword evidence="5" id="KW-0813">Transport</keyword>
<feature type="transmembrane region" description="Helical" evidence="5">
    <location>
        <begin position="341"/>
        <end position="364"/>
    </location>
</feature>
<feature type="transmembrane region" description="Helical" evidence="5">
    <location>
        <begin position="634"/>
        <end position="652"/>
    </location>
</feature>
<dbReference type="PANTHER" id="PTHR42744">
    <property type="entry name" value="BINDING-PROTEIN-DEPENDENT TRANSPORT SYSTEMS INNER MEMBRANE COMPONENT"/>
    <property type="match status" value="1"/>
</dbReference>
<dbReference type="OrthoDB" id="9806809at2"/>
<dbReference type="RefSeq" id="WP_119276557.1">
    <property type="nucleotide sequence ID" value="NZ_QWLA01000017.1"/>
</dbReference>
<evidence type="ECO:0000256" key="5">
    <source>
        <dbReference type="RuleBase" id="RU363032"/>
    </source>
</evidence>
<feature type="domain" description="ABC transmembrane type-1" evidence="6">
    <location>
        <begin position="66"/>
        <end position="262"/>
    </location>
</feature>
<proteinExistence type="inferred from homology"/>
<comment type="caution">
    <text evidence="7">The sequence shown here is derived from an EMBL/GenBank/DDBJ whole genome shotgun (WGS) entry which is preliminary data.</text>
</comment>
<comment type="similarity">
    <text evidence="5">Belongs to the binding-protein-dependent transport system permease family.</text>
</comment>
<sequence>MRRLFPSPDSLRPRAPFSRWDLVVIPGILVLLSLLTVALEGATQPFGPRSPDLTVSLEPVYLPYYSLRSLLRMLLAILLSLSFTFVYGSIAAKVPRSERVLIALLDFLQSLPILGFLTASTAIFVGLFRGSLFGLEAASIFAIFTSQVWNMTFSFYSALKTVPKELVEAAAMLRLSPWQRLWKLEVPYAMPGLVWNAMMSVSGGWFFVVASEVISVAGREREQYLPGVGSYIALAIQQADVRAMIWAGISLFLLVLLYDQLFFRPVVAWAEKFRLEQSGAANTARSWVLTLLQRARLTQRIARLPAALWEWLWLCSARFSRVGSALEGRLTRRRRERLADLGFNLGLAVASLSLLGVLLSYLFGPGLGFQGGRMLQPNPNLNRNFSPELARRFASLGIAPGADRTVWLSQLCAASQGGQVVREEMRTLLHEPEVGAPANLVEACSRPLAPTGKVAWPEVWEVLKYGLCTMLRVSAMVLLAACLWTPIGVYVGLRPTVAQWAQPLAQFGAAFPANLLFPLFVVALANLRLNPEFWLSPLMVLGTQWYLLFNVVAAAMTLPNDLKEAARMHGLSGWAWWRRLVLPATFPALVTGGITAAGGSWNASIVAERVSWGSTTLVATGLGAYIAHWSTGAFNPHVGLGMLVMGLLVLAYNRLLWQPLYRLAEERYRLD</sequence>
<keyword evidence="4 5" id="KW-0472">Membrane</keyword>
<name>A0A399EZD6_9DEIN</name>
<organism evidence="7 8">
    <name type="scientific">Calidithermus roseus</name>
    <dbReference type="NCBI Taxonomy" id="1644118"/>
    <lineage>
        <taxon>Bacteria</taxon>
        <taxon>Thermotogati</taxon>
        <taxon>Deinococcota</taxon>
        <taxon>Deinococci</taxon>
        <taxon>Thermales</taxon>
        <taxon>Thermaceae</taxon>
        <taxon>Calidithermus</taxon>
    </lineage>
</organism>
<evidence type="ECO:0000256" key="4">
    <source>
        <dbReference type="ARBA" id="ARBA00023136"/>
    </source>
</evidence>
<evidence type="ECO:0000313" key="8">
    <source>
        <dbReference type="Proteomes" id="UP000265341"/>
    </source>
</evidence>
<dbReference type="Proteomes" id="UP000265341">
    <property type="component" value="Unassembled WGS sequence"/>
</dbReference>
<feature type="domain" description="ABC transmembrane type-1" evidence="6">
    <location>
        <begin position="470"/>
        <end position="656"/>
    </location>
</feature>
<dbReference type="Gene3D" id="1.10.3720.10">
    <property type="entry name" value="MetI-like"/>
    <property type="match status" value="2"/>
</dbReference>
<feature type="transmembrane region" description="Helical" evidence="5">
    <location>
        <begin position="576"/>
        <end position="598"/>
    </location>
</feature>
<comment type="subcellular location">
    <subcellularLocation>
        <location evidence="5">Cell membrane</location>
        <topology evidence="5">Multi-pass membrane protein</topology>
    </subcellularLocation>
    <subcellularLocation>
        <location evidence="1">Membrane</location>
        <topology evidence="1">Multi-pass membrane protein</topology>
    </subcellularLocation>
</comment>
<feature type="transmembrane region" description="Helical" evidence="5">
    <location>
        <begin position="70"/>
        <end position="88"/>
    </location>
</feature>
<dbReference type="AlphaFoldDB" id="A0A399EZD6"/>
<feature type="transmembrane region" description="Helical" evidence="5">
    <location>
        <begin position="505"/>
        <end position="527"/>
    </location>
</feature>
<gene>
    <name evidence="7" type="primary">cmpB_1</name>
    <name evidence="7" type="ORF">Mrose_01238</name>
</gene>
<dbReference type="InterPro" id="IPR035906">
    <property type="entry name" value="MetI-like_sf"/>
</dbReference>
<dbReference type="CDD" id="cd06261">
    <property type="entry name" value="TM_PBP2"/>
    <property type="match status" value="2"/>
</dbReference>
<evidence type="ECO:0000256" key="1">
    <source>
        <dbReference type="ARBA" id="ARBA00004141"/>
    </source>
</evidence>
<dbReference type="PROSITE" id="PS50928">
    <property type="entry name" value="ABC_TM1"/>
    <property type="match status" value="2"/>
</dbReference>
<dbReference type="GO" id="GO:0055085">
    <property type="term" value="P:transmembrane transport"/>
    <property type="evidence" value="ECO:0007669"/>
    <property type="project" value="InterPro"/>
</dbReference>
<dbReference type="InterPro" id="IPR000515">
    <property type="entry name" value="MetI-like"/>
</dbReference>
<dbReference type="PANTHER" id="PTHR42744:SF1">
    <property type="entry name" value="BINDING-PROTEIN-DEPENDENT TRANSPORT SYSTEMS INNER MEMBRANE COMPONENT"/>
    <property type="match status" value="1"/>
</dbReference>
<feature type="transmembrane region" description="Helical" evidence="5">
    <location>
        <begin position="534"/>
        <end position="556"/>
    </location>
</feature>
<keyword evidence="3 5" id="KW-1133">Transmembrane helix</keyword>
<feature type="transmembrane region" description="Helical" evidence="5">
    <location>
        <begin position="100"/>
        <end position="128"/>
    </location>
</feature>
<evidence type="ECO:0000313" key="7">
    <source>
        <dbReference type="EMBL" id="RIH87681.1"/>
    </source>
</evidence>
<evidence type="ECO:0000259" key="6">
    <source>
        <dbReference type="PROSITE" id="PS50928"/>
    </source>
</evidence>
<dbReference type="Pfam" id="PF00528">
    <property type="entry name" value="BPD_transp_1"/>
    <property type="match status" value="2"/>
</dbReference>
<keyword evidence="2 5" id="KW-0812">Transmembrane</keyword>
<feature type="transmembrane region" description="Helical" evidence="5">
    <location>
        <begin position="20"/>
        <end position="39"/>
    </location>
</feature>
<feature type="transmembrane region" description="Helical" evidence="5">
    <location>
        <begin position="473"/>
        <end position="493"/>
    </location>
</feature>
<protein>
    <submittedName>
        <fullName evidence="7">Bicarbonate transport system permease protein CmpB</fullName>
    </submittedName>
</protein>
<evidence type="ECO:0000256" key="3">
    <source>
        <dbReference type="ARBA" id="ARBA00022989"/>
    </source>
</evidence>
<feature type="transmembrane region" description="Helical" evidence="5">
    <location>
        <begin position="239"/>
        <end position="258"/>
    </location>
</feature>
<evidence type="ECO:0000256" key="2">
    <source>
        <dbReference type="ARBA" id="ARBA00022692"/>
    </source>
</evidence>
<dbReference type="GO" id="GO:0005886">
    <property type="term" value="C:plasma membrane"/>
    <property type="evidence" value="ECO:0007669"/>
    <property type="project" value="UniProtKB-SubCell"/>
</dbReference>